<proteinExistence type="predicted"/>
<evidence type="ECO:0000313" key="2">
    <source>
        <dbReference type="Proteomes" id="UP001055336"/>
    </source>
</evidence>
<accession>A0ABY3VMF8</accession>
<protein>
    <submittedName>
        <fullName evidence="1">Uncharacterized protein</fullName>
    </submittedName>
</protein>
<organism evidence="1 2">
    <name type="scientific">Mycobacterium paraterrae</name>
    <dbReference type="NCBI Taxonomy" id="577492"/>
    <lineage>
        <taxon>Bacteria</taxon>
        <taxon>Bacillati</taxon>
        <taxon>Actinomycetota</taxon>
        <taxon>Actinomycetes</taxon>
        <taxon>Mycobacteriales</taxon>
        <taxon>Mycobacteriaceae</taxon>
        <taxon>Mycobacterium</taxon>
    </lineage>
</organism>
<dbReference type="RefSeq" id="WP_240261069.1">
    <property type="nucleotide sequence ID" value="NZ_CP092488.2"/>
</dbReference>
<sequence length="193" mass="19844">MMNRSRPGRQRRFDGIAGVVAAAAGTLMAFIGQLAQGPSAQAQPDDPFADIAADIQTTIGVAQADFSAGATDFSNGDILDGLNLDLAAADNWLYGTNFDVTVGWIEALTGGYALGAFEISPFSELPQGIEAAIEGAQMLTSDGQAALALALSDFVAGNVPAGLENAVYGIEATSINATNEIILGFVDSLLPKF</sequence>
<name>A0ABY3VMF8_9MYCO</name>
<evidence type="ECO:0000313" key="1">
    <source>
        <dbReference type="EMBL" id="UMB69335.1"/>
    </source>
</evidence>
<dbReference type="Proteomes" id="UP001055336">
    <property type="component" value="Chromosome"/>
</dbReference>
<keyword evidence="2" id="KW-1185">Reference proteome</keyword>
<gene>
    <name evidence="1" type="ORF">MKK62_23780</name>
</gene>
<reference evidence="1" key="1">
    <citation type="submission" date="2022-08" db="EMBL/GenBank/DDBJ databases">
        <title>Whole genome sequencing of non-tuberculosis mycobacteria type-strains.</title>
        <authorList>
            <person name="Igarashi Y."/>
            <person name="Osugi A."/>
            <person name="Mitarai S."/>
        </authorList>
    </citation>
    <scope>NUCLEOTIDE SEQUENCE</scope>
    <source>
        <strain evidence="1">DSM 45127</strain>
    </source>
</reference>
<dbReference type="EMBL" id="CP092488">
    <property type="protein sequence ID" value="UMB69335.1"/>
    <property type="molecule type" value="Genomic_DNA"/>
</dbReference>